<proteinExistence type="predicted"/>
<keyword evidence="3 5" id="KW-1133">Transmembrane helix</keyword>
<feature type="transmembrane region" description="Helical" evidence="5">
    <location>
        <begin position="387"/>
        <end position="407"/>
    </location>
</feature>
<dbReference type="RefSeq" id="WP_038087068.1">
    <property type="nucleotide sequence ID" value="NZ_JHEG04000001.1"/>
</dbReference>
<dbReference type="InterPro" id="IPR007016">
    <property type="entry name" value="O-antigen_ligase-rel_domated"/>
</dbReference>
<keyword evidence="9" id="KW-1185">Reference proteome</keyword>
<dbReference type="EMBL" id="JHEG04000001">
    <property type="protein sequence ID" value="KAF3885769.1"/>
    <property type="molecule type" value="Genomic_DNA"/>
</dbReference>
<dbReference type="EMBL" id="JHEG02000058">
    <property type="protein sequence ID" value="KIE08288.1"/>
    <property type="molecule type" value="Genomic_DNA"/>
</dbReference>
<evidence type="ECO:0000313" key="7">
    <source>
        <dbReference type="EMBL" id="KAF3885769.1"/>
    </source>
</evidence>
<dbReference type="GO" id="GO:0016020">
    <property type="term" value="C:membrane"/>
    <property type="evidence" value="ECO:0007669"/>
    <property type="project" value="UniProtKB-SubCell"/>
</dbReference>
<reference evidence="8" key="1">
    <citation type="journal article" date="2015" name="Genome Announc.">
        <title>Draft Genome Sequence of Tolypothrix boutellei Strain VB521301.</title>
        <authorList>
            <person name="Chandrababunaidu M.M."/>
            <person name="Singh D."/>
            <person name="Sen D."/>
            <person name="Bhan S."/>
            <person name="Das S."/>
            <person name="Gupta A."/>
            <person name="Adhikary S.P."/>
            <person name="Tripathy S."/>
        </authorList>
    </citation>
    <scope>NUCLEOTIDE SEQUENCE</scope>
    <source>
        <strain evidence="8">VB521301</strain>
    </source>
</reference>
<feature type="transmembrane region" description="Helical" evidence="5">
    <location>
        <begin position="216"/>
        <end position="238"/>
    </location>
</feature>
<feature type="transmembrane region" description="Helical" evidence="5">
    <location>
        <begin position="250"/>
        <end position="283"/>
    </location>
</feature>
<gene>
    <name evidence="8" type="ORF">DA73_0227085</name>
    <name evidence="7" type="ORF">DA73_0400010055</name>
</gene>
<keyword evidence="4 5" id="KW-0472">Membrane</keyword>
<dbReference type="InterPro" id="IPR051533">
    <property type="entry name" value="WaaL-like"/>
</dbReference>
<evidence type="ECO:0000256" key="5">
    <source>
        <dbReference type="SAM" id="Phobius"/>
    </source>
</evidence>
<dbReference type="Proteomes" id="UP000029738">
    <property type="component" value="Unassembled WGS sequence"/>
</dbReference>
<comment type="caution">
    <text evidence="8">The sequence shown here is derived from an EMBL/GenBank/DDBJ whole genome shotgun (WGS) entry which is preliminary data.</text>
</comment>
<sequence length="474" mass="53085">MWMHQSSSRSNHLGLLIGLAGVGVGVAIGFFVGTKPLYLILALCAIPILFYFFARFEQAVIGLLILRSSLDAFSSLQLPAVFAIAVDALTILYVTVKLLTGQPVKVDKFWWFFVGWLIIQSLWVILLPLGALGLGAPFLSEAIREWVRLLTWAMVYLLVMQLKDKISPEKFVSRLFLALIVPVSVALMQMFLPSLLPPMLSSGGGGGFGALASEGARIRGTFGMANTFVTFLLLFIGLTWWKLKWVQHRALWLVLLGILTLLFVSTKSLFSLMMLAVFVLVLIAPRLSLLNLIGGILLFGIVIALFASSEFGQQRLASIANTPLLNPDIDISRAILLSEGDHNSFNWRLSQWNLLLNRWQEYPFLGYGLGLSVQVAGNGFLPHNDYIRAMIEGGILGFVTYIGFFLAQGFRLIQLMYQTPRNNRQYELCFILLAILASLPIGMITENIWSHTTLFFYWWALFAVVGWNWSEKYE</sequence>
<evidence type="ECO:0000259" key="6">
    <source>
        <dbReference type="Pfam" id="PF04932"/>
    </source>
</evidence>
<protein>
    <submittedName>
        <fullName evidence="8">Polymerase</fullName>
    </submittedName>
</protein>
<feature type="transmembrane region" description="Helical" evidence="5">
    <location>
        <begin position="146"/>
        <end position="163"/>
    </location>
</feature>
<dbReference type="Pfam" id="PF04932">
    <property type="entry name" value="Wzy_C"/>
    <property type="match status" value="1"/>
</dbReference>
<evidence type="ECO:0000256" key="2">
    <source>
        <dbReference type="ARBA" id="ARBA00022692"/>
    </source>
</evidence>
<feature type="transmembrane region" description="Helical" evidence="5">
    <location>
        <begin position="175"/>
        <end position="196"/>
    </location>
</feature>
<feature type="transmembrane region" description="Helical" evidence="5">
    <location>
        <begin position="451"/>
        <end position="469"/>
    </location>
</feature>
<feature type="transmembrane region" description="Helical" evidence="5">
    <location>
        <begin position="37"/>
        <end position="56"/>
    </location>
</feature>
<evidence type="ECO:0000313" key="9">
    <source>
        <dbReference type="Proteomes" id="UP000029738"/>
    </source>
</evidence>
<evidence type="ECO:0000256" key="4">
    <source>
        <dbReference type="ARBA" id="ARBA00023136"/>
    </source>
</evidence>
<dbReference type="OrthoDB" id="572012at2"/>
<organism evidence="8">
    <name type="scientific">Tolypothrix bouteillei VB521301</name>
    <dbReference type="NCBI Taxonomy" id="1479485"/>
    <lineage>
        <taxon>Bacteria</taxon>
        <taxon>Bacillati</taxon>
        <taxon>Cyanobacteriota</taxon>
        <taxon>Cyanophyceae</taxon>
        <taxon>Nostocales</taxon>
        <taxon>Tolypothrichaceae</taxon>
        <taxon>Tolypothrix</taxon>
    </lineage>
</organism>
<name>A0A0C1QX22_9CYAN</name>
<evidence type="ECO:0000256" key="1">
    <source>
        <dbReference type="ARBA" id="ARBA00004141"/>
    </source>
</evidence>
<dbReference type="AlphaFoldDB" id="A0A0C1QX22"/>
<feature type="transmembrane region" description="Helical" evidence="5">
    <location>
        <begin position="364"/>
        <end position="381"/>
    </location>
</feature>
<dbReference type="STRING" id="1479485.DA73_0227085"/>
<keyword evidence="2 5" id="KW-0812">Transmembrane</keyword>
<feature type="transmembrane region" description="Helical" evidence="5">
    <location>
        <begin position="12"/>
        <end position="32"/>
    </location>
</feature>
<reference evidence="7" key="2">
    <citation type="submission" date="2019-11" db="EMBL/GenBank/DDBJ databases">
        <title>Improved Assembly of Tolypothrix boutellei genome.</title>
        <authorList>
            <person name="Sarangi A.N."/>
            <person name="Mukherjee M."/>
            <person name="Ghosh S."/>
            <person name="Singh D."/>
            <person name="Das A."/>
            <person name="Kant S."/>
            <person name="Prusty A."/>
            <person name="Tripathy S."/>
        </authorList>
    </citation>
    <scope>NUCLEOTIDE SEQUENCE</scope>
    <source>
        <strain evidence="7">VB521301</strain>
    </source>
</reference>
<dbReference type="PANTHER" id="PTHR37422">
    <property type="entry name" value="TEICHURONIC ACID BIOSYNTHESIS PROTEIN TUAE"/>
    <property type="match status" value="1"/>
</dbReference>
<dbReference type="PANTHER" id="PTHR37422:SF23">
    <property type="entry name" value="TEICHURONIC ACID BIOSYNTHESIS PROTEIN TUAE"/>
    <property type="match status" value="1"/>
</dbReference>
<evidence type="ECO:0000313" key="8">
    <source>
        <dbReference type="EMBL" id="KIE08288.1"/>
    </source>
</evidence>
<feature type="transmembrane region" description="Helical" evidence="5">
    <location>
        <begin position="76"/>
        <end position="96"/>
    </location>
</feature>
<evidence type="ECO:0000256" key="3">
    <source>
        <dbReference type="ARBA" id="ARBA00022989"/>
    </source>
</evidence>
<feature type="domain" description="O-antigen ligase-related" evidence="6">
    <location>
        <begin position="253"/>
        <end position="402"/>
    </location>
</feature>
<feature type="transmembrane region" description="Helical" evidence="5">
    <location>
        <begin position="428"/>
        <end position="445"/>
    </location>
</feature>
<comment type="subcellular location">
    <subcellularLocation>
        <location evidence="1">Membrane</location>
        <topology evidence="1">Multi-pass membrane protein</topology>
    </subcellularLocation>
</comment>
<feature type="transmembrane region" description="Helical" evidence="5">
    <location>
        <begin position="108"/>
        <end position="126"/>
    </location>
</feature>
<accession>A0A0C1QX22</accession>
<feature type="transmembrane region" description="Helical" evidence="5">
    <location>
        <begin position="289"/>
        <end position="307"/>
    </location>
</feature>